<evidence type="ECO:0000313" key="1">
    <source>
        <dbReference type="EMBL" id="GER42579.1"/>
    </source>
</evidence>
<organism evidence="1 2">
    <name type="scientific">Striga asiatica</name>
    <name type="common">Asiatic witchweed</name>
    <name type="synonym">Buchnera asiatica</name>
    <dbReference type="NCBI Taxonomy" id="4170"/>
    <lineage>
        <taxon>Eukaryota</taxon>
        <taxon>Viridiplantae</taxon>
        <taxon>Streptophyta</taxon>
        <taxon>Embryophyta</taxon>
        <taxon>Tracheophyta</taxon>
        <taxon>Spermatophyta</taxon>
        <taxon>Magnoliopsida</taxon>
        <taxon>eudicotyledons</taxon>
        <taxon>Gunneridae</taxon>
        <taxon>Pentapetalae</taxon>
        <taxon>asterids</taxon>
        <taxon>lamiids</taxon>
        <taxon>Lamiales</taxon>
        <taxon>Orobanchaceae</taxon>
        <taxon>Buchnereae</taxon>
        <taxon>Striga</taxon>
    </lineage>
</organism>
<gene>
    <name evidence="1" type="ORF">STAS_19378</name>
</gene>
<dbReference type="EMBL" id="BKCP01006404">
    <property type="protein sequence ID" value="GER42579.1"/>
    <property type="molecule type" value="Genomic_DNA"/>
</dbReference>
<evidence type="ECO:0000313" key="2">
    <source>
        <dbReference type="Proteomes" id="UP000325081"/>
    </source>
</evidence>
<keyword evidence="2" id="KW-1185">Reference proteome</keyword>
<dbReference type="AlphaFoldDB" id="A0A5A7QBF2"/>
<accession>A0A5A7QBF2</accession>
<dbReference type="Proteomes" id="UP000325081">
    <property type="component" value="Unassembled WGS sequence"/>
</dbReference>
<sequence>MVGSSKGRLQRASEPPLFIDQILMGKRDREDITAEEATNEVLLLVRGLAGPSTISQIRELSLGCLWWQDAFAESSMSIGLDCAGKVKDGAGVTTINSED</sequence>
<protein>
    <submittedName>
        <fullName evidence="1">Diguanylate cyclase</fullName>
    </submittedName>
</protein>
<comment type="caution">
    <text evidence="1">The sequence shown here is derived from an EMBL/GenBank/DDBJ whole genome shotgun (WGS) entry which is preliminary data.</text>
</comment>
<proteinExistence type="predicted"/>
<name>A0A5A7QBF2_STRAF</name>
<reference evidence="2" key="1">
    <citation type="journal article" date="2019" name="Curr. Biol.">
        <title>Genome Sequence of Striga asiatica Provides Insight into the Evolution of Plant Parasitism.</title>
        <authorList>
            <person name="Yoshida S."/>
            <person name="Kim S."/>
            <person name="Wafula E.K."/>
            <person name="Tanskanen J."/>
            <person name="Kim Y.M."/>
            <person name="Honaas L."/>
            <person name="Yang Z."/>
            <person name="Spallek T."/>
            <person name="Conn C.E."/>
            <person name="Ichihashi Y."/>
            <person name="Cheong K."/>
            <person name="Cui S."/>
            <person name="Der J.P."/>
            <person name="Gundlach H."/>
            <person name="Jiao Y."/>
            <person name="Hori C."/>
            <person name="Ishida J.K."/>
            <person name="Kasahara H."/>
            <person name="Kiba T."/>
            <person name="Kim M.S."/>
            <person name="Koo N."/>
            <person name="Laohavisit A."/>
            <person name="Lee Y.H."/>
            <person name="Lumba S."/>
            <person name="McCourt P."/>
            <person name="Mortimer J.C."/>
            <person name="Mutuku J.M."/>
            <person name="Nomura T."/>
            <person name="Sasaki-Sekimoto Y."/>
            <person name="Seto Y."/>
            <person name="Wang Y."/>
            <person name="Wakatake T."/>
            <person name="Sakakibara H."/>
            <person name="Demura T."/>
            <person name="Yamaguchi S."/>
            <person name="Yoneyama K."/>
            <person name="Manabe R.I."/>
            <person name="Nelson D.C."/>
            <person name="Schulman A.H."/>
            <person name="Timko M.P."/>
            <person name="dePamphilis C.W."/>
            <person name="Choi D."/>
            <person name="Shirasu K."/>
        </authorList>
    </citation>
    <scope>NUCLEOTIDE SEQUENCE [LARGE SCALE GENOMIC DNA]</scope>
    <source>
        <strain evidence="2">cv. UVA1</strain>
    </source>
</reference>